<keyword evidence="2" id="KW-1185">Reference proteome</keyword>
<organism evidence="1 2">
    <name type="scientific">Sphaerotilus montanus</name>
    <dbReference type="NCBI Taxonomy" id="522889"/>
    <lineage>
        <taxon>Bacteria</taxon>
        <taxon>Pseudomonadati</taxon>
        <taxon>Pseudomonadota</taxon>
        <taxon>Betaproteobacteria</taxon>
        <taxon>Burkholderiales</taxon>
        <taxon>Sphaerotilaceae</taxon>
        <taxon>Sphaerotilus</taxon>
    </lineage>
</organism>
<dbReference type="AlphaFoldDB" id="A0A7Y9UBH0"/>
<dbReference type="EMBL" id="JACCFH010000001">
    <property type="protein sequence ID" value="NYG32519.1"/>
    <property type="molecule type" value="Genomic_DNA"/>
</dbReference>
<protein>
    <recommendedName>
        <fullName evidence="3">Translational machinery protein</fullName>
    </recommendedName>
</protein>
<name>A0A7Y9UBH0_9BURK</name>
<dbReference type="Proteomes" id="UP000518288">
    <property type="component" value="Unassembled WGS sequence"/>
</dbReference>
<dbReference type="SUPFAM" id="SSF53137">
    <property type="entry name" value="Translational machinery components"/>
    <property type="match status" value="1"/>
</dbReference>
<dbReference type="RefSeq" id="WP_179633403.1">
    <property type="nucleotide sequence ID" value="NZ_JACCFH010000001.1"/>
</dbReference>
<sequence length="133" mass="14875">MPTEATQIVLHAVVRTDHQQAQVLRFDETQVQTQTVQLHAHTTAQHKSGVRSEHEFFGAVCDALDGIAQVLVTGTHTALADFRHYVDKHRPHLAKHLVGYEVVDHPTDPQLVALARAFFQRQDRLGADGMLRA</sequence>
<evidence type="ECO:0000313" key="1">
    <source>
        <dbReference type="EMBL" id="NYG32519.1"/>
    </source>
</evidence>
<proteinExistence type="predicted"/>
<evidence type="ECO:0000313" key="2">
    <source>
        <dbReference type="Proteomes" id="UP000518288"/>
    </source>
</evidence>
<accession>A0A7Y9UBH0</accession>
<evidence type="ECO:0008006" key="3">
    <source>
        <dbReference type="Google" id="ProtNLM"/>
    </source>
</evidence>
<gene>
    <name evidence="1" type="ORF">BDD16_001505</name>
</gene>
<comment type="caution">
    <text evidence="1">The sequence shown here is derived from an EMBL/GenBank/DDBJ whole genome shotgun (WGS) entry which is preliminary data.</text>
</comment>
<reference evidence="1 2" key="1">
    <citation type="submission" date="2020-07" db="EMBL/GenBank/DDBJ databases">
        <title>Genomic Encyclopedia of Archaeal and Bacterial Type Strains, Phase II (KMG-II): from individual species to whole genera.</title>
        <authorList>
            <person name="Goeker M."/>
        </authorList>
    </citation>
    <scope>NUCLEOTIDE SEQUENCE [LARGE SCALE GENOMIC DNA]</scope>
    <source>
        <strain evidence="1 2">DSM 21226</strain>
    </source>
</reference>